<keyword evidence="10" id="KW-0479">Metal-binding</keyword>
<dbReference type="InterPro" id="IPR033895">
    <property type="entry name" value="GPT"/>
</dbReference>
<feature type="transmembrane region" description="Helical" evidence="19">
    <location>
        <begin position="99"/>
        <end position="124"/>
    </location>
</feature>
<feature type="transmembrane region" description="Helical" evidence="19">
    <location>
        <begin position="231"/>
        <end position="248"/>
    </location>
</feature>
<evidence type="ECO:0000256" key="16">
    <source>
        <dbReference type="ARBA" id="ARBA00033238"/>
    </source>
</evidence>
<evidence type="ECO:0000256" key="11">
    <source>
        <dbReference type="ARBA" id="ARBA00022824"/>
    </source>
</evidence>
<dbReference type="PANTHER" id="PTHR10571">
    <property type="entry name" value="UDP-N-ACETYLGLUCOSAMINE--DOLICHYL-PHOSPHATE N-ACETYLGLUCOSAMINEPHOSPHOTRANSFERASE"/>
    <property type="match status" value="1"/>
</dbReference>
<protein>
    <recommendedName>
        <fullName evidence="6">UDP-N-acetylglucosamine--dolichyl-phosphate N-acetylglucosaminephosphotransferase</fullName>
        <ecNumber evidence="5">2.7.8.15</ecNumber>
    </recommendedName>
    <alternativeName>
        <fullName evidence="15">GlcNAc-1-P transferase</fullName>
    </alternativeName>
    <alternativeName>
        <fullName evidence="16">N-acetylglucosamine-1-phosphate transferase</fullName>
    </alternativeName>
</protein>
<evidence type="ECO:0000256" key="3">
    <source>
        <dbReference type="ARBA" id="ARBA00004922"/>
    </source>
</evidence>
<keyword evidence="12" id="KW-0460">Magnesium</keyword>
<evidence type="ECO:0000256" key="1">
    <source>
        <dbReference type="ARBA" id="ARBA00001946"/>
    </source>
</evidence>
<evidence type="ECO:0000256" key="10">
    <source>
        <dbReference type="ARBA" id="ARBA00022723"/>
    </source>
</evidence>
<comment type="similarity">
    <text evidence="4">Belongs to the glycosyltransferase 4 family.</text>
</comment>
<dbReference type="Pfam" id="PF00953">
    <property type="entry name" value="Glycos_transf_4"/>
    <property type="match status" value="1"/>
</dbReference>
<evidence type="ECO:0000256" key="9">
    <source>
        <dbReference type="ARBA" id="ARBA00022692"/>
    </source>
</evidence>
<evidence type="ECO:0000256" key="12">
    <source>
        <dbReference type="ARBA" id="ARBA00022842"/>
    </source>
</evidence>
<keyword evidence="11" id="KW-0256">Endoplasmic reticulum</keyword>
<organism evidence="20 21">
    <name type="scientific">Astathelohania contejeani</name>
    <dbReference type="NCBI Taxonomy" id="164912"/>
    <lineage>
        <taxon>Eukaryota</taxon>
        <taxon>Fungi</taxon>
        <taxon>Fungi incertae sedis</taxon>
        <taxon>Microsporidia</taxon>
        <taxon>Astathelohaniidae</taxon>
        <taxon>Astathelohania</taxon>
    </lineage>
</organism>
<dbReference type="EMBL" id="SBIQ01000013">
    <property type="protein sequence ID" value="KAF7684442.1"/>
    <property type="molecule type" value="Genomic_DNA"/>
</dbReference>
<keyword evidence="13 19" id="KW-1133">Transmembrane helix</keyword>
<evidence type="ECO:0000313" key="21">
    <source>
        <dbReference type="Proteomes" id="UP001516464"/>
    </source>
</evidence>
<evidence type="ECO:0000256" key="5">
    <source>
        <dbReference type="ARBA" id="ARBA00013225"/>
    </source>
</evidence>
<evidence type="ECO:0000256" key="6">
    <source>
        <dbReference type="ARBA" id="ARBA00017659"/>
    </source>
</evidence>
<proteinExistence type="inferred from homology"/>
<dbReference type="EC" id="2.7.8.15" evidence="5"/>
<evidence type="ECO:0000256" key="18">
    <source>
        <dbReference type="ARBA" id="ARBA00045078"/>
    </source>
</evidence>
<keyword evidence="8" id="KW-0808">Transferase</keyword>
<accession>A0ABQ7I1Z1</accession>
<feature type="transmembrane region" description="Helical" evidence="19">
    <location>
        <begin position="136"/>
        <end position="154"/>
    </location>
</feature>
<feature type="transmembrane region" description="Helical" evidence="19">
    <location>
        <begin position="62"/>
        <end position="79"/>
    </location>
</feature>
<gene>
    <name evidence="20" type="primary">alg7</name>
    <name evidence="20" type="ORF">TCON_0353</name>
</gene>
<sequence length="284" mass="32588">MIIYLTAFSISLILTQFMKYKPILRNRDRLKTVSDMLPDGVGLAPAISFMITSYIFTDFRSTYILLVTLMGLIDDLYGLSWKYKIVFPSLMVKGKIMSLISIFIVNSVNILSGINGLEISQYLVMAFFMYRKTKDILFLIFILALLPLFAENAYPAQVFGGNTFSFFGGATLFYLAYRTNMVWYLMAHHHLQIFNFVLSIPQLIGVYPCPRHRMPTHIGKSLIPSKMVHGGYINLTLLNLILYCWGPMNEHVLYFIVHGLQIGISIIFDLFITLLENFIQKINI</sequence>
<evidence type="ECO:0000256" key="14">
    <source>
        <dbReference type="ARBA" id="ARBA00023136"/>
    </source>
</evidence>
<comment type="caution">
    <text evidence="20">The sequence shown here is derived from an EMBL/GenBank/DDBJ whole genome shotgun (WGS) entry which is preliminary data.</text>
</comment>
<comment type="pathway">
    <text evidence="3">Protein modification; protein glycosylation.</text>
</comment>
<feature type="transmembrane region" description="Helical" evidence="19">
    <location>
        <begin position="166"/>
        <end position="186"/>
    </location>
</feature>
<reference evidence="20 21" key="1">
    <citation type="submission" date="2019-01" db="EMBL/GenBank/DDBJ databases">
        <title>Genomes sequencing and comparative genomics of infectious freshwater microsporidia, Cucumispora dikerogammari and Thelohania contejeani.</title>
        <authorList>
            <person name="Cormier A."/>
            <person name="Giraud I."/>
            <person name="Wattier R."/>
            <person name="Teixeira M."/>
            <person name="Grandjean F."/>
            <person name="Rigaud T."/>
            <person name="Cordaux R."/>
        </authorList>
    </citation>
    <scope>NUCLEOTIDE SEQUENCE [LARGE SCALE GENOMIC DNA]</scope>
    <source>
        <strain evidence="20">T1</strain>
        <tissue evidence="20">Spores</tissue>
    </source>
</reference>
<evidence type="ECO:0000256" key="19">
    <source>
        <dbReference type="SAM" id="Phobius"/>
    </source>
</evidence>
<comment type="function">
    <text evidence="17">UDP-N-acetylglucosamine--dolichyl-phosphate N-acetylglucosaminephosphotransferase that operates in the biosynthetic pathway of dolichol-linked oligosaccharides, the glycan precursors employed in protein asparagine (N)-glycosylation. The assembly of dolichol-linked oligosaccharides begins on the cytosolic side of the endoplasmic reticulum membrane and finishes in its lumen. The sequential addition of sugars to dolichol pyrophosphate produces dolichol-linked oligosaccharides containing fourteen sugars, including two GlcNAcs, nine mannoses and three glucoses. Once assembled, the oligosaccharide is transferred from the lipid to nascent proteins by oligosaccharyltransferases. Catalyzes the initial step of dolichol-linked oligosaccharide biosynthesis, transfering GlcNAc-1-P from cytosolic UDP-GlcNAc onto the carrier lipid dolichyl phosphate (P-dolichol), yielding GlcNAc-P-P-dolichol embedded in the cytoplasmic leaflet of the endoplasmic reticulum membrane.</text>
</comment>
<evidence type="ECO:0000256" key="13">
    <source>
        <dbReference type="ARBA" id="ARBA00022989"/>
    </source>
</evidence>
<evidence type="ECO:0000313" key="20">
    <source>
        <dbReference type="EMBL" id="KAF7684442.1"/>
    </source>
</evidence>
<feature type="transmembrane region" description="Helical" evidence="19">
    <location>
        <begin position="254"/>
        <end position="275"/>
    </location>
</feature>
<evidence type="ECO:0000256" key="17">
    <source>
        <dbReference type="ARBA" id="ARBA00044717"/>
    </source>
</evidence>
<evidence type="ECO:0000256" key="8">
    <source>
        <dbReference type="ARBA" id="ARBA00022679"/>
    </source>
</evidence>
<comment type="subcellular location">
    <subcellularLocation>
        <location evidence="2">Endoplasmic reticulum membrane</location>
        <topology evidence="2">Multi-pass membrane protein</topology>
    </subcellularLocation>
</comment>
<keyword evidence="7" id="KW-0328">Glycosyltransferase</keyword>
<keyword evidence="21" id="KW-1185">Reference proteome</keyword>
<evidence type="ECO:0000256" key="15">
    <source>
        <dbReference type="ARBA" id="ARBA00029567"/>
    </source>
</evidence>
<dbReference type="Proteomes" id="UP001516464">
    <property type="component" value="Unassembled WGS sequence"/>
</dbReference>
<keyword evidence="9 19" id="KW-0812">Transmembrane</keyword>
<dbReference type="InterPro" id="IPR000715">
    <property type="entry name" value="Glycosyl_transferase_4"/>
</dbReference>
<comment type="cofactor">
    <cofactor evidence="1">
        <name>Mg(2+)</name>
        <dbReference type="ChEBI" id="CHEBI:18420"/>
    </cofactor>
</comment>
<keyword evidence="14 19" id="KW-0472">Membrane</keyword>
<comment type="catalytic activity">
    <reaction evidence="18">
        <text>a di-trans,poly-cis-dolichyl phosphate + UDP-N-acetyl-alpha-D-glucosamine = an N-acetyl-alpha-D-glucosaminyl-diphospho-di-trans,poly-cis-dolichol + UMP</text>
        <dbReference type="Rhea" id="RHEA:13289"/>
        <dbReference type="Rhea" id="RHEA-COMP:19498"/>
        <dbReference type="Rhea" id="RHEA-COMP:19507"/>
        <dbReference type="ChEBI" id="CHEBI:57683"/>
        <dbReference type="ChEBI" id="CHEBI:57705"/>
        <dbReference type="ChEBI" id="CHEBI:57865"/>
        <dbReference type="ChEBI" id="CHEBI:58427"/>
        <dbReference type="EC" id="2.7.8.15"/>
    </reaction>
    <physiologicalReaction direction="left-to-right" evidence="18">
        <dbReference type="Rhea" id="RHEA:13290"/>
    </physiologicalReaction>
</comment>
<dbReference type="PANTHER" id="PTHR10571:SF0">
    <property type="entry name" value="UDP-N-ACETYLGLUCOSAMINE--DOLICHYL-PHOSPHATE N-ACETYLGLUCOSAMINEPHOSPHOTRANSFERASE"/>
    <property type="match status" value="1"/>
</dbReference>
<evidence type="ECO:0000256" key="7">
    <source>
        <dbReference type="ARBA" id="ARBA00022676"/>
    </source>
</evidence>
<evidence type="ECO:0000256" key="2">
    <source>
        <dbReference type="ARBA" id="ARBA00004477"/>
    </source>
</evidence>
<name>A0ABQ7I1Z1_9MICR</name>
<evidence type="ECO:0000256" key="4">
    <source>
        <dbReference type="ARBA" id="ARBA00009317"/>
    </source>
</evidence>